<accession>A0AAU8DN25</accession>
<gene>
    <name evidence="2" type="ORF">ABLG96_21245</name>
</gene>
<dbReference type="EC" id="2.8.3.-" evidence="2"/>
<sequence length="418" mass="43850">MSSSQPAPLVGIRVLDLTQVLAGPWGTQLLADLGADVIKIEPPGGGDQARRSFISGADTQLGADNAAFRAVNRNKRSVVIDLRSEAGRAVLHRMALGADVVIENFRPGVAERLGIDAATLHCIDPRLIVVSLSGFGTPDHGADDSDLASRPGFDLIAQAMSGLMSVTGTTGGDPVKVGVPITDLTSGMFGVIGLLAALRNRDLTGRGDHVRTSLYQAGLAMLVWESAAYWSTGEEPVPTGSGHRLLSPYEALRTRDNWLVVAANNDKLWRILLQVLDLAPLAGDPRFATNADRLAHRSELAHALEARLITADTAHWTAALISAGVPAAPVRTVGEALADPHTLALQMVGAVDHPLIGTQRVLGVPFRSSAESRWPGTAAPAIGAHTREVLLDSGLADVEIDGLVADGVVEEGLVITET</sequence>
<dbReference type="Gene3D" id="3.40.50.10540">
    <property type="entry name" value="Crotonobetainyl-coa:carnitine coa-transferase, domain 1"/>
    <property type="match status" value="1"/>
</dbReference>
<dbReference type="AlphaFoldDB" id="A0AAU8DN25"/>
<name>A0AAU8DN25_9ACTN</name>
<dbReference type="InterPro" id="IPR050483">
    <property type="entry name" value="CoA-transferase_III_domain"/>
</dbReference>
<dbReference type="PANTHER" id="PTHR48207">
    <property type="entry name" value="SUCCINATE--HYDROXYMETHYLGLUTARATE COA-TRANSFERASE"/>
    <property type="match status" value="1"/>
</dbReference>
<evidence type="ECO:0000313" key="2">
    <source>
        <dbReference type="EMBL" id="XCG63676.1"/>
    </source>
</evidence>
<proteinExistence type="predicted"/>
<dbReference type="Pfam" id="PF02515">
    <property type="entry name" value="CoA_transf_3"/>
    <property type="match status" value="1"/>
</dbReference>
<dbReference type="SUPFAM" id="SSF89796">
    <property type="entry name" value="CoA-transferase family III (CaiB/BaiF)"/>
    <property type="match status" value="1"/>
</dbReference>
<dbReference type="InterPro" id="IPR044855">
    <property type="entry name" value="CoA-Trfase_III_dom3_sf"/>
</dbReference>
<dbReference type="RefSeq" id="WP_353649291.1">
    <property type="nucleotide sequence ID" value="NZ_CP159218.1"/>
</dbReference>
<dbReference type="PANTHER" id="PTHR48207:SF4">
    <property type="entry name" value="BLL6097 PROTEIN"/>
    <property type="match status" value="1"/>
</dbReference>
<protein>
    <submittedName>
        <fullName evidence="2">CoA transferase</fullName>
        <ecNumber evidence="2">2.8.3.-</ecNumber>
    </submittedName>
</protein>
<evidence type="ECO:0000256" key="1">
    <source>
        <dbReference type="ARBA" id="ARBA00022679"/>
    </source>
</evidence>
<dbReference type="EMBL" id="CP159218">
    <property type="protein sequence ID" value="XCG63676.1"/>
    <property type="molecule type" value="Genomic_DNA"/>
</dbReference>
<dbReference type="InterPro" id="IPR003673">
    <property type="entry name" value="CoA-Trfase_fam_III"/>
</dbReference>
<dbReference type="InterPro" id="IPR023606">
    <property type="entry name" value="CoA-Trfase_III_dom_1_sf"/>
</dbReference>
<reference evidence="2" key="1">
    <citation type="submission" date="2024-05" db="EMBL/GenBank/DDBJ databases">
        <authorList>
            <person name="Cai S.Y."/>
            <person name="Jin L.M."/>
            <person name="Li H.R."/>
        </authorList>
    </citation>
    <scope>NUCLEOTIDE SEQUENCE</scope>
    <source>
        <strain evidence="2">A5-74</strain>
    </source>
</reference>
<dbReference type="Gene3D" id="3.30.1540.10">
    <property type="entry name" value="formyl-coa transferase, domain 3"/>
    <property type="match status" value="1"/>
</dbReference>
<dbReference type="GO" id="GO:0008410">
    <property type="term" value="F:CoA-transferase activity"/>
    <property type="evidence" value="ECO:0007669"/>
    <property type="project" value="TreeGrafter"/>
</dbReference>
<organism evidence="2">
    <name type="scientific">Nakamurella sp. A5-74</name>
    <dbReference type="NCBI Taxonomy" id="3158264"/>
    <lineage>
        <taxon>Bacteria</taxon>
        <taxon>Bacillati</taxon>
        <taxon>Actinomycetota</taxon>
        <taxon>Actinomycetes</taxon>
        <taxon>Nakamurellales</taxon>
        <taxon>Nakamurellaceae</taxon>
        <taxon>Nakamurella</taxon>
    </lineage>
</organism>
<keyword evidence="1 2" id="KW-0808">Transferase</keyword>